<evidence type="ECO:0000313" key="7">
    <source>
        <dbReference type="EMBL" id="EGD59528.1"/>
    </source>
</evidence>
<dbReference type="InterPro" id="IPR002549">
    <property type="entry name" value="AI-2E-like"/>
</dbReference>
<keyword evidence="3 6" id="KW-0812">Transmembrane</keyword>
<evidence type="ECO:0000256" key="1">
    <source>
        <dbReference type="ARBA" id="ARBA00004141"/>
    </source>
</evidence>
<feature type="transmembrane region" description="Helical" evidence="6">
    <location>
        <begin position="297"/>
        <end position="319"/>
    </location>
</feature>
<comment type="similarity">
    <text evidence="2">Belongs to the autoinducer-2 exporter (AI-2E) (TC 2.A.86) family.</text>
</comment>
<protein>
    <recommendedName>
        <fullName evidence="9">Permease</fullName>
    </recommendedName>
</protein>
<feature type="transmembrane region" description="Helical" evidence="6">
    <location>
        <begin position="340"/>
        <end position="369"/>
    </location>
</feature>
<name>F1Z7A9_9SPHN</name>
<dbReference type="Pfam" id="PF01594">
    <property type="entry name" value="AI-2E_transport"/>
    <property type="match status" value="1"/>
</dbReference>
<sequence length="386" mass="41045">MKSAATIEVNFQKGITLAQDNGDKDDTAIATIPPRAFQIGLVAAATVGFLWLIAPFSGAILWAVIVTILFSPLNAALLRGLPGRRNTAALIALLVIVAVLVVPAILLGKALVEELGELLSHAGMAGFDPGRAIATVQSFLPEWAHRWLSDLGLGDLGLADPETLRQRITRGLAGGLQAIAPQILNVGQGALGLFLTLGVMLYLTFFLLRDGRGIAERIERALPLPALQRRRLLSEFVSVVRATVKGSMTIAVVQGGIGGFTFWMLGLPGALLWGLAMGVFSLFPAVGTGFIWVPASIYLLATGAVWKGVILFLCGFFVISTIDNVIRPILVGRDTQMPDYIVLISTLGGFNLFGFNGFVLGPVIAALFLSVWDIFGRGVQDEAENS</sequence>
<feature type="transmembrane region" description="Helical" evidence="6">
    <location>
        <begin position="90"/>
        <end position="112"/>
    </location>
</feature>
<feature type="transmembrane region" description="Helical" evidence="6">
    <location>
        <begin position="36"/>
        <end position="54"/>
    </location>
</feature>
<dbReference type="PANTHER" id="PTHR21716:SF4">
    <property type="entry name" value="TRANSMEMBRANE PROTEIN 245"/>
    <property type="match status" value="1"/>
</dbReference>
<comment type="caution">
    <text evidence="7">The sequence shown here is derived from an EMBL/GenBank/DDBJ whole genome shotgun (WGS) entry which is preliminary data.</text>
</comment>
<keyword evidence="4 6" id="KW-1133">Transmembrane helix</keyword>
<evidence type="ECO:0000256" key="6">
    <source>
        <dbReference type="SAM" id="Phobius"/>
    </source>
</evidence>
<organism evidence="7 8">
    <name type="scientific">Novosphingobium nitrogenifigens DSM 19370</name>
    <dbReference type="NCBI Taxonomy" id="983920"/>
    <lineage>
        <taxon>Bacteria</taxon>
        <taxon>Pseudomonadati</taxon>
        <taxon>Pseudomonadota</taxon>
        <taxon>Alphaproteobacteria</taxon>
        <taxon>Sphingomonadales</taxon>
        <taxon>Sphingomonadaceae</taxon>
        <taxon>Novosphingobium</taxon>
    </lineage>
</organism>
<dbReference type="GO" id="GO:0016020">
    <property type="term" value="C:membrane"/>
    <property type="evidence" value="ECO:0007669"/>
    <property type="project" value="UniProtKB-SubCell"/>
</dbReference>
<reference evidence="7 8" key="1">
    <citation type="journal article" date="2012" name="J. Bacteriol.">
        <title>Draft Genome Sequence of Novosphingobium nitrogenifigens Y88T.</title>
        <authorList>
            <person name="Strabala T.J."/>
            <person name="Macdonald L."/>
            <person name="Liu V."/>
            <person name="Smit A.M."/>
        </authorList>
    </citation>
    <scope>NUCLEOTIDE SEQUENCE [LARGE SCALE GENOMIC DNA]</scope>
    <source>
        <strain evidence="7 8">DSM 19370</strain>
    </source>
</reference>
<feature type="transmembrane region" description="Helical" evidence="6">
    <location>
        <begin position="190"/>
        <end position="208"/>
    </location>
</feature>
<feature type="transmembrane region" description="Helical" evidence="6">
    <location>
        <begin position="60"/>
        <end position="78"/>
    </location>
</feature>
<dbReference type="InParanoid" id="F1Z7A9"/>
<dbReference type="HOGENOM" id="CLU_041771_2_2_5"/>
<evidence type="ECO:0000256" key="2">
    <source>
        <dbReference type="ARBA" id="ARBA00009773"/>
    </source>
</evidence>
<dbReference type="PANTHER" id="PTHR21716">
    <property type="entry name" value="TRANSMEMBRANE PROTEIN"/>
    <property type="match status" value="1"/>
</dbReference>
<dbReference type="eggNOG" id="COG0628">
    <property type="taxonomic scope" value="Bacteria"/>
</dbReference>
<keyword evidence="5 6" id="KW-0472">Membrane</keyword>
<keyword evidence="8" id="KW-1185">Reference proteome</keyword>
<dbReference type="Proteomes" id="UP000004728">
    <property type="component" value="Unassembled WGS sequence"/>
</dbReference>
<dbReference type="OrthoDB" id="106838at2"/>
<accession>F1Z7A9</accession>
<evidence type="ECO:0008006" key="9">
    <source>
        <dbReference type="Google" id="ProtNLM"/>
    </source>
</evidence>
<evidence type="ECO:0000313" key="8">
    <source>
        <dbReference type="Proteomes" id="UP000004728"/>
    </source>
</evidence>
<dbReference type="RefSeq" id="WP_008070414.1">
    <property type="nucleotide sequence ID" value="NZ_AQWK01000020.1"/>
</dbReference>
<dbReference type="EMBL" id="AEWJ01000027">
    <property type="protein sequence ID" value="EGD59528.1"/>
    <property type="molecule type" value="Genomic_DNA"/>
</dbReference>
<comment type="subcellular location">
    <subcellularLocation>
        <location evidence="1">Membrane</location>
        <topology evidence="1">Multi-pass membrane protein</topology>
    </subcellularLocation>
</comment>
<evidence type="ECO:0000256" key="5">
    <source>
        <dbReference type="ARBA" id="ARBA00023136"/>
    </source>
</evidence>
<evidence type="ECO:0000256" key="4">
    <source>
        <dbReference type="ARBA" id="ARBA00022989"/>
    </source>
</evidence>
<gene>
    <name evidence="7" type="ORF">Y88_2706</name>
</gene>
<evidence type="ECO:0000256" key="3">
    <source>
        <dbReference type="ARBA" id="ARBA00022692"/>
    </source>
</evidence>
<dbReference type="AlphaFoldDB" id="F1Z7A9"/>
<proteinExistence type="inferred from homology"/>